<organism evidence="2 3">
    <name type="scientific">Colletotrichum zoysiae</name>
    <dbReference type="NCBI Taxonomy" id="1216348"/>
    <lineage>
        <taxon>Eukaryota</taxon>
        <taxon>Fungi</taxon>
        <taxon>Dikarya</taxon>
        <taxon>Ascomycota</taxon>
        <taxon>Pezizomycotina</taxon>
        <taxon>Sordariomycetes</taxon>
        <taxon>Hypocreomycetidae</taxon>
        <taxon>Glomerellales</taxon>
        <taxon>Glomerellaceae</taxon>
        <taxon>Colletotrichum</taxon>
        <taxon>Colletotrichum graminicola species complex</taxon>
    </lineage>
</organism>
<evidence type="ECO:0000313" key="2">
    <source>
        <dbReference type="EMBL" id="KAK2033980.1"/>
    </source>
</evidence>
<feature type="region of interest" description="Disordered" evidence="1">
    <location>
        <begin position="177"/>
        <end position="204"/>
    </location>
</feature>
<evidence type="ECO:0000313" key="3">
    <source>
        <dbReference type="Proteomes" id="UP001232148"/>
    </source>
</evidence>
<gene>
    <name evidence="2" type="ORF">LX32DRAFT_648714</name>
</gene>
<feature type="compositionally biased region" description="Low complexity" evidence="1">
    <location>
        <begin position="184"/>
        <end position="204"/>
    </location>
</feature>
<evidence type="ECO:0000256" key="1">
    <source>
        <dbReference type="SAM" id="MobiDB-lite"/>
    </source>
</evidence>
<dbReference type="EMBL" id="MU842817">
    <property type="protein sequence ID" value="KAK2033980.1"/>
    <property type="molecule type" value="Genomic_DNA"/>
</dbReference>
<sequence length="204" mass="23449">MASSPVKTASESSDTPLESTPTESNLSSDSPPEVCADHDGDRSPAALAKEQQRGLEELWDKRETKYERIMVEFANRRYRTHEYCEGQIFLAKKRYENGVGFCTLRLFFGRFLKREIKKLKEKERNGMAVLLEGAKIELGAVTKEYDYLDYAYIRQCKIEWGKRYPVTPFWYDNEDVSSSDGYPRSTTRSSTSTTRSSTTPQSFV</sequence>
<feature type="region of interest" description="Disordered" evidence="1">
    <location>
        <begin position="1"/>
        <end position="49"/>
    </location>
</feature>
<proteinExistence type="predicted"/>
<dbReference type="Proteomes" id="UP001232148">
    <property type="component" value="Unassembled WGS sequence"/>
</dbReference>
<accession>A0AAD9HRI7</accession>
<feature type="compositionally biased region" description="Polar residues" evidence="1">
    <location>
        <begin position="1"/>
        <end position="30"/>
    </location>
</feature>
<reference evidence="2" key="1">
    <citation type="submission" date="2021-06" db="EMBL/GenBank/DDBJ databases">
        <title>Comparative genomics, transcriptomics and evolutionary studies reveal genomic signatures of adaptation to plant cell wall in hemibiotrophic fungi.</title>
        <authorList>
            <consortium name="DOE Joint Genome Institute"/>
            <person name="Baroncelli R."/>
            <person name="Diaz J.F."/>
            <person name="Benocci T."/>
            <person name="Peng M."/>
            <person name="Battaglia E."/>
            <person name="Haridas S."/>
            <person name="Andreopoulos W."/>
            <person name="Labutti K."/>
            <person name="Pangilinan J."/>
            <person name="Floch G.L."/>
            <person name="Makela M.R."/>
            <person name="Henrissat B."/>
            <person name="Grigoriev I.V."/>
            <person name="Crouch J.A."/>
            <person name="De Vries R.P."/>
            <person name="Sukno S.A."/>
            <person name="Thon M.R."/>
        </authorList>
    </citation>
    <scope>NUCLEOTIDE SEQUENCE</scope>
    <source>
        <strain evidence="2">MAFF235873</strain>
    </source>
</reference>
<keyword evidence="3" id="KW-1185">Reference proteome</keyword>
<dbReference type="AlphaFoldDB" id="A0AAD9HRI7"/>
<protein>
    <submittedName>
        <fullName evidence="2">Uncharacterized protein</fullName>
    </submittedName>
</protein>
<comment type="caution">
    <text evidence="2">The sequence shown here is derived from an EMBL/GenBank/DDBJ whole genome shotgun (WGS) entry which is preliminary data.</text>
</comment>
<name>A0AAD9HRI7_9PEZI</name>